<dbReference type="AlphaFoldDB" id="A0A9W4E8M8"/>
<keyword evidence="3" id="KW-1185">Reference proteome</keyword>
<feature type="signal peptide" evidence="1">
    <location>
        <begin position="1"/>
        <end position="34"/>
    </location>
</feature>
<dbReference type="EMBL" id="CAJSLV010000064">
    <property type="protein sequence ID" value="CAG6395639.1"/>
    <property type="molecule type" value="Genomic_DNA"/>
</dbReference>
<evidence type="ECO:0000313" key="2">
    <source>
        <dbReference type="EMBL" id="CAG6395639.1"/>
    </source>
</evidence>
<reference evidence="2" key="1">
    <citation type="submission" date="2021-05" db="EMBL/GenBank/DDBJ databases">
        <authorList>
            <person name="Arsene-Ploetze F."/>
        </authorList>
    </citation>
    <scope>NUCLEOTIDE SEQUENCE</scope>
    <source>
        <strain evidence="2">DSM 42138</strain>
    </source>
</reference>
<proteinExistence type="predicted"/>
<gene>
    <name evidence="2" type="ORF">SCOCK_340063</name>
</gene>
<sequence>MEWDVSPLTRLAGAGAALALGSTLMVGAATSAQAAVANYRVINGNSSDDCLQVTVKTGGA</sequence>
<evidence type="ECO:0000313" key="3">
    <source>
        <dbReference type="Proteomes" id="UP001152519"/>
    </source>
</evidence>
<dbReference type="Proteomes" id="UP001152519">
    <property type="component" value="Unassembled WGS sequence"/>
</dbReference>
<comment type="caution">
    <text evidence="2">The sequence shown here is derived from an EMBL/GenBank/DDBJ whole genome shotgun (WGS) entry which is preliminary data.</text>
</comment>
<protein>
    <submittedName>
        <fullName evidence="2">Uncharacterized protein</fullName>
    </submittedName>
</protein>
<keyword evidence="1" id="KW-0732">Signal</keyword>
<name>A0A9W4E8M8_9ACTN</name>
<feature type="chain" id="PRO_5040781275" evidence="1">
    <location>
        <begin position="35"/>
        <end position="60"/>
    </location>
</feature>
<dbReference type="RefSeq" id="WP_251492930.1">
    <property type="nucleotide sequence ID" value="NZ_CAJSLV010000064.1"/>
</dbReference>
<organism evidence="2 3">
    <name type="scientific">Actinacidiphila cocklensis</name>
    <dbReference type="NCBI Taxonomy" id="887465"/>
    <lineage>
        <taxon>Bacteria</taxon>
        <taxon>Bacillati</taxon>
        <taxon>Actinomycetota</taxon>
        <taxon>Actinomycetes</taxon>
        <taxon>Kitasatosporales</taxon>
        <taxon>Streptomycetaceae</taxon>
        <taxon>Actinacidiphila</taxon>
    </lineage>
</organism>
<accession>A0A9W4E8M8</accession>
<evidence type="ECO:0000256" key="1">
    <source>
        <dbReference type="SAM" id="SignalP"/>
    </source>
</evidence>